<feature type="signal peptide" evidence="2">
    <location>
        <begin position="1"/>
        <end position="23"/>
    </location>
</feature>
<evidence type="ECO:0000313" key="3">
    <source>
        <dbReference type="EMBL" id="RRN43502.1"/>
    </source>
</evidence>
<feature type="region of interest" description="Disordered" evidence="1">
    <location>
        <begin position="28"/>
        <end position="86"/>
    </location>
</feature>
<organism evidence="3 4">
    <name type="scientific">Lautropia dentalis</name>
    <dbReference type="NCBI Taxonomy" id="2490857"/>
    <lineage>
        <taxon>Bacteria</taxon>
        <taxon>Pseudomonadati</taxon>
        <taxon>Pseudomonadota</taxon>
        <taxon>Betaproteobacteria</taxon>
        <taxon>Burkholderiales</taxon>
        <taxon>Burkholderiaceae</taxon>
        <taxon>Lautropia</taxon>
    </lineage>
</organism>
<dbReference type="PROSITE" id="PS51257">
    <property type="entry name" value="PROKAR_LIPOPROTEIN"/>
    <property type="match status" value="1"/>
</dbReference>
<keyword evidence="4" id="KW-1185">Reference proteome</keyword>
<accession>A0A3R8MRM4</accession>
<dbReference type="Proteomes" id="UP000270261">
    <property type="component" value="Unassembled WGS sequence"/>
</dbReference>
<sequence>MNIRSLHVPITAAALAVLLTACGGGGGGGTEGKAVSASPNAPGSSSTAGSTGTAANGTSETLDGGTNANGNTVTPVAPTVPPTPQRPVAAFSDEGIRGDVLLTMLDQRTCNNYGVRSTAMDGEPVPGALDDTPEIVLETLLNLPGNTETGSNYVRRPGATGTPGLGAGVLCRPDQMYAPAKPGTTYALAQNTNPVYRFTPESVKRGFHYFGAEMSLRVSDQSFTLGRGLALTETQDLGKAWEAAHPESLNESPKVHKLNLNAAEDLTIANDSLVKWGVLQEWKRDGQPVYQIMVLRGSAPQQARLCWNASMEYVKRLHCTEWTIPASFKRGDELKVAQSLQDDRGTYTEHESGSLYWRATSN</sequence>
<dbReference type="AlphaFoldDB" id="A0A3R8MRM4"/>
<gene>
    <name evidence="3" type="ORF">EHV23_08595</name>
</gene>
<evidence type="ECO:0000313" key="4">
    <source>
        <dbReference type="Proteomes" id="UP000270261"/>
    </source>
</evidence>
<comment type="caution">
    <text evidence="3">The sequence shown here is derived from an EMBL/GenBank/DDBJ whole genome shotgun (WGS) entry which is preliminary data.</text>
</comment>
<keyword evidence="2" id="KW-0732">Signal</keyword>
<feature type="compositionally biased region" description="Polar residues" evidence="1">
    <location>
        <begin position="60"/>
        <end position="71"/>
    </location>
</feature>
<evidence type="ECO:0000256" key="1">
    <source>
        <dbReference type="SAM" id="MobiDB-lite"/>
    </source>
</evidence>
<protein>
    <submittedName>
        <fullName evidence="3">Uncharacterized protein</fullName>
    </submittedName>
</protein>
<dbReference type="EMBL" id="RRUE01000002">
    <property type="protein sequence ID" value="RRN43502.1"/>
    <property type="molecule type" value="Genomic_DNA"/>
</dbReference>
<dbReference type="RefSeq" id="WP_125095713.1">
    <property type="nucleotide sequence ID" value="NZ_RRUE01000002.1"/>
</dbReference>
<feature type="compositionally biased region" description="Low complexity" evidence="1">
    <location>
        <begin position="32"/>
        <end position="59"/>
    </location>
</feature>
<feature type="chain" id="PRO_5018553271" evidence="2">
    <location>
        <begin position="24"/>
        <end position="362"/>
    </location>
</feature>
<reference evidence="3 4" key="1">
    <citation type="submission" date="2018-11" db="EMBL/GenBank/DDBJ databases">
        <title>Genome sequencing of Lautropia sp. KCOM 2505 (= ChDC F240).</title>
        <authorList>
            <person name="Kook J.-K."/>
            <person name="Park S.-N."/>
            <person name="Lim Y.K."/>
        </authorList>
    </citation>
    <scope>NUCLEOTIDE SEQUENCE [LARGE SCALE GENOMIC DNA]</scope>
    <source>
        <strain evidence="3 4">KCOM 2505</strain>
    </source>
</reference>
<dbReference type="OrthoDB" id="9968105at2"/>
<evidence type="ECO:0000256" key="2">
    <source>
        <dbReference type="SAM" id="SignalP"/>
    </source>
</evidence>
<name>A0A3R8MRM4_9BURK</name>
<proteinExistence type="predicted"/>